<reference evidence="8" key="1">
    <citation type="submission" date="2020-07" db="EMBL/GenBank/DDBJ databases">
        <authorList>
            <person name="Lin J."/>
        </authorList>
    </citation>
    <scope>NUCLEOTIDE SEQUENCE</scope>
</reference>
<keyword evidence="5" id="KW-0325">Glycoprotein</keyword>
<dbReference type="InterPro" id="IPR032861">
    <property type="entry name" value="TAXi_N"/>
</dbReference>
<comment type="similarity">
    <text evidence="1">Belongs to the peptidase A1 family.</text>
</comment>
<evidence type="ECO:0000256" key="2">
    <source>
        <dbReference type="ARBA" id="ARBA00022670"/>
    </source>
</evidence>
<evidence type="ECO:0000256" key="6">
    <source>
        <dbReference type="SAM" id="SignalP"/>
    </source>
</evidence>
<dbReference type="InterPro" id="IPR033121">
    <property type="entry name" value="PEPTIDASE_A1"/>
</dbReference>
<name>A0A6V7Q058_ANACO</name>
<evidence type="ECO:0000256" key="3">
    <source>
        <dbReference type="ARBA" id="ARBA00022750"/>
    </source>
</evidence>
<feature type="domain" description="Peptidase A1" evidence="7">
    <location>
        <begin position="544"/>
        <end position="897"/>
    </location>
</feature>
<evidence type="ECO:0000256" key="1">
    <source>
        <dbReference type="ARBA" id="ARBA00007447"/>
    </source>
</evidence>
<organism evidence="8">
    <name type="scientific">Ananas comosus var. bracteatus</name>
    <name type="common">red pineapple</name>
    <dbReference type="NCBI Taxonomy" id="296719"/>
    <lineage>
        <taxon>Eukaryota</taxon>
        <taxon>Viridiplantae</taxon>
        <taxon>Streptophyta</taxon>
        <taxon>Embryophyta</taxon>
        <taxon>Tracheophyta</taxon>
        <taxon>Spermatophyta</taxon>
        <taxon>Magnoliopsida</taxon>
        <taxon>Liliopsida</taxon>
        <taxon>Poales</taxon>
        <taxon>Bromeliaceae</taxon>
        <taxon>Bromelioideae</taxon>
        <taxon>Ananas</taxon>
    </lineage>
</organism>
<dbReference type="PROSITE" id="PS51767">
    <property type="entry name" value="PEPTIDASE_A1"/>
    <property type="match status" value="2"/>
</dbReference>
<dbReference type="GO" id="GO:0005576">
    <property type="term" value="C:extracellular region"/>
    <property type="evidence" value="ECO:0007669"/>
    <property type="project" value="TreeGrafter"/>
</dbReference>
<keyword evidence="6" id="KW-0732">Signal</keyword>
<dbReference type="InterPro" id="IPR034161">
    <property type="entry name" value="Pepsin-like_plant"/>
</dbReference>
<evidence type="ECO:0000313" key="8">
    <source>
        <dbReference type="EMBL" id="CAD1836554.1"/>
    </source>
</evidence>
<dbReference type="GO" id="GO:0006508">
    <property type="term" value="P:proteolysis"/>
    <property type="evidence" value="ECO:0007669"/>
    <property type="project" value="UniProtKB-KW"/>
</dbReference>
<dbReference type="FunFam" id="2.40.70.10:FF:000021">
    <property type="entry name" value="Aspartyl protease AED1"/>
    <property type="match status" value="2"/>
</dbReference>
<keyword evidence="4" id="KW-0378">Hydrolase</keyword>
<evidence type="ECO:0000256" key="5">
    <source>
        <dbReference type="ARBA" id="ARBA00023180"/>
    </source>
</evidence>
<proteinExistence type="inferred from homology"/>
<evidence type="ECO:0000256" key="4">
    <source>
        <dbReference type="ARBA" id="ARBA00022801"/>
    </source>
</evidence>
<dbReference type="PANTHER" id="PTHR47967">
    <property type="entry name" value="OS07G0603500 PROTEIN-RELATED"/>
    <property type="match status" value="1"/>
</dbReference>
<accession>A0A6V7Q058</accession>
<dbReference type="GO" id="GO:0004190">
    <property type="term" value="F:aspartic-type endopeptidase activity"/>
    <property type="evidence" value="ECO:0007669"/>
    <property type="project" value="UniProtKB-KW"/>
</dbReference>
<feature type="signal peptide" evidence="6">
    <location>
        <begin position="1"/>
        <end position="21"/>
    </location>
</feature>
<dbReference type="Gene3D" id="2.40.70.10">
    <property type="entry name" value="Acid Proteases"/>
    <property type="match status" value="5"/>
</dbReference>
<dbReference type="Pfam" id="PF14541">
    <property type="entry name" value="TAXi_C"/>
    <property type="match status" value="2"/>
</dbReference>
<gene>
    <name evidence="8" type="ORF">CB5_LOCUS19765</name>
</gene>
<dbReference type="InterPro" id="IPR051708">
    <property type="entry name" value="Plant_Aspart_Prot_A1"/>
</dbReference>
<dbReference type="InterPro" id="IPR032799">
    <property type="entry name" value="TAXi_C"/>
</dbReference>
<dbReference type="Pfam" id="PF14543">
    <property type="entry name" value="TAXi_N"/>
    <property type="match status" value="3"/>
</dbReference>
<keyword evidence="3" id="KW-0064">Aspartyl protease</keyword>
<feature type="domain" description="Peptidase A1" evidence="7">
    <location>
        <begin position="36"/>
        <end position="171"/>
    </location>
</feature>
<dbReference type="CDD" id="cd05476">
    <property type="entry name" value="pepsin_A_like_plant"/>
    <property type="match status" value="1"/>
</dbReference>
<feature type="chain" id="PRO_5028183921" description="Peptidase A1 domain-containing protein" evidence="6">
    <location>
        <begin position="22"/>
        <end position="905"/>
    </location>
</feature>
<dbReference type="AlphaFoldDB" id="A0A6V7Q058"/>
<dbReference type="PANTHER" id="PTHR47967:SF123">
    <property type="entry name" value="ASPARTIC PROTEINASE NEPENTHESIN-1-LIKE"/>
    <property type="match status" value="1"/>
</dbReference>
<keyword evidence="2" id="KW-0645">Protease</keyword>
<sequence>MAQTWHIVLFVLTILLGLNYSVEHLRFSLKAQPHVYMVELYIGTPAKRKYYLVMDTSSDILWMQCKPCIHCWKQTMPIFHPTKESSSFDPIPCNHTLCDLNDPDKKCVKGQCHYNIDYNEGSSSRGVLGSETLGFSSDRSQKDVVRKFVFGCANDNKGFSMPKELSGVFGLDMEPLSLASQLMGPIGGSTGGPYERIREAFRAHFKQLKLRSANHSSFEVCYRVPHKGVKGALPSLTVHFSGGVDYTVAPQNVMEEMEKNIICVGIVGRPNMSVLGEHYQYNHHFSYNCTTSAPYYQRFEQLLYGRALHRHTSQKEIHLVLDTSSDILCMQCKPCIHCWKQSMPIFHPSKESSSFDPTPCNHALCDLNDLDKKYVKGQCHYTIKYGEGSSSRGVLAYETLGFSPDRHEIEFVHKFVFGCANDNRGFSMPKELSGAFGLDMEPLSLPNQLKGDQLGVDSHIACRHSRAIGGSPSRLRFGDEAILKGPHYSVYSPLFPGNLTKYERAKRLYADNIARAQTLRPSLLGLNYSVEHLRPTIKAQPHVYMVEIYIGTPAKRKYYLVMDTASDILWMQCKPCIHCWKQPVPIFHPARESSSFEPIPCNHTLCDLSDPDRKCVKGQCHYTIKYAEGSSSKGLLASETLGFSSDRSQKEFVHKFVFGCANDNRGFSMPKALSGLFGLDMEPLSLASQLTGPTGGRFSYCLPPFTSSRQPPSRLKFGDEAILKGPHVKTIRIIYVPTQPLYYLPLSDVSVAGHRLGFTPKDFALRKDAEGLLRGGVFIDSGSTYTAFRTGGPYERISEAFRAYFKQLKLQPANHSSFEVCYRMPHKGVEGELPGFALHFIGGVDYVVSPQHVIEEMEKNIICVGIVGVPNFSILGEHYQYNHHFSYNVREKLLSFAPADCSRVV</sequence>
<evidence type="ECO:0000259" key="7">
    <source>
        <dbReference type="PROSITE" id="PS51767"/>
    </source>
</evidence>
<protein>
    <recommendedName>
        <fullName evidence="7">Peptidase A1 domain-containing protein</fullName>
    </recommendedName>
</protein>
<dbReference type="SUPFAM" id="SSF50630">
    <property type="entry name" value="Acid proteases"/>
    <property type="match status" value="3"/>
</dbReference>
<dbReference type="InterPro" id="IPR021109">
    <property type="entry name" value="Peptidase_aspartic_dom_sf"/>
</dbReference>
<dbReference type="EMBL" id="LR862131">
    <property type="protein sequence ID" value="CAD1836554.1"/>
    <property type="molecule type" value="Genomic_DNA"/>
</dbReference>